<accession>A0A7W4IF84</accession>
<evidence type="ECO:0000256" key="3">
    <source>
        <dbReference type="PIRSR" id="PIRSR000103-1"/>
    </source>
</evidence>
<feature type="domain" description="6-phosphogluconate dehydrogenase NADP-binding" evidence="4">
    <location>
        <begin position="6"/>
        <end position="159"/>
    </location>
</feature>
<dbReference type="PANTHER" id="PTHR43060:SF15">
    <property type="entry name" value="3-HYDROXYISOBUTYRATE DEHYDROGENASE-LIKE 1, MITOCHONDRIAL-RELATED"/>
    <property type="match status" value="1"/>
</dbReference>
<dbReference type="Gene3D" id="3.40.50.720">
    <property type="entry name" value="NAD(P)-binding Rossmann-like Domain"/>
    <property type="match status" value="1"/>
</dbReference>
<dbReference type="GO" id="GO:0051287">
    <property type="term" value="F:NAD binding"/>
    <property type="evidence" value="ECO:0007669"/>
    <property type="project" value="InterPro"/>
</dbReference>
<gene>
    <name evidence="6" type="ORF">HLH48_16735</name>
</gene>
<dbReference type="Pfam" id="PF14833">
    <property type="entry name" value="NAD_binding_11"/>
    <property type="match status" value="1"/>
</dbReference>
<evidence type="ECO:0000313" key="7">
    <source>
        <dbReference type="Proteomes" id="UP000589085"/>
    </source>
</evidence>
<comment type="caution">
    <text evidence="6">The sequence shown here is derived from an EMBL/GenBank/DDBJ whole genome shotgun (WGS) entry which is preliminary data.</text>
</comment>
<dbReference type="PIRSF" id="PIRSF000103">
    <property type="entry name" value="HIBADH"/>
    <property type="match status" value="1"/>
</dbReference>
<organism evidence="6 7">
    <name type="scientific">Gluconacetobacter sacchari</name>
    <dbReference type="NCBI Taxonomy" id="92759"/>
    <lineage>
        <taxon>Bacteria</taxon>
        <taxon>Pseudomonadati</taxon>
        <taxon>Pseudomonadota</taxon>
        <taxon>Alphaproteobacteria</taxon>
        <taxon>Acetobacterales</taxon>
        <taxon>Acetobacteraceae</taxon>
        <taxon>Gluconacetobacter</taxon>
    </lineage>
</organism>
<feature type="domain" description="3-hydroxyisobutyrate dehydrogenase-like NAD-binding" evidence="5">
    <location>
        <begin position="164"/>
        <end position="282"/>
    </location>
</feature>
<evidence type="ECO:0000259" key="4">
    <source>
        <dbReference type="Pfam" id="PF03446"/>
    </source>
</evidence>
<dbReference type="SUPFAM" id="SSF51735">
    <property type="entry name" value="NAD(P)-binding Rossmann-fold domains"/>
    <property type="match status" value="1"/>
</dbReference>
<dbReference type="Pfam" id="PF03446">
    <property type="entry name" value="NAD_binding_2"/>
    <property type="match status" value="1"/>
</dbReference>
<evidence type="ECO:0000259" key="5">
    <source>
        <dbReference type="Pfam" id="PF14833"/>
    </source>
</evidence>
<dbReference type="Gene3D" id="1.10.1040.10">
    <property type="entry name" value="N-(1-d-carboxylethyl)-l-norvaline Dehydrogenase, domain 2"/>
    <property type="match status" value="1"/>
</dbReference>
<dbReference type="SUPFAM" id="SSF48179">
    <property type="entry name" value="6-phosphogluconate dehydrogenase C-terminal domain-like"/>
    <property type="match status" value="1"/>
</dbReference>
<proteinExistence type="predicted"/>
<dbReference type="EMBL" id="JABEQJ010000025">
    <property type="protein sequence ID" value="MBB2161791.1"/>
    <property type="molecule type" value="Genomic_DNA"/>
</dbReference>
<evidence type="ECO:0000256" key="1">
    <source>
        <dbReference type="ARBA" id="ARBA00023002"/>
    </source>
</evidence>
<dbReference type="GO" id="GO:0016491">
    <property type="term" value="F:oxidoreductase activity"/>
    <property type="evidence" value="ECO:0007669"/>
    <property type="project" value="UniProtKB-KW"/>
</dbReference>
<dbReference type="InterPro" id="IPR015815">
    <property type="entry name" value="HIBADH-related"/>
</dbReference>
<dbReference type="GO" id="GO:0050661">
    <property type="term" value="F:NADP binding"/>
    <property type="evidence" value="ECO:0007669"/>
    <property type="project" value="InterPro"/>
</dbReference>
<keyword evidence="1" id="KW-0560">Oxidoreductase</keyword>
<dbReference type="AlphaFoldDB" id="A0A7W4IF84"/>
<dbReference type="InterPro" id="IPR013328">
    <property type="entry name" value="6PGD_dom2"/>
</dbReference>
<dbReference type="RefSeq" id="WP_182998619.1">
    <property type="nucleotide sequence ID" value="NZ_JABEQJ010000025.1"/>
</dbReference>
<name>A0A7W4IF84_9PROT</name>
<evidence type="ECO:0000256" key="2">
    <source>
        <dbReference type="ARBA" id="ARBA00023027"/>
    </source>
</evidence>
<feature type="active site" evidence="3">
    <location>
        <position position="170"/>
    </location>
</feature>
<evidence type="ECO:0000313" key="6">
    <source>
        <dbReference type="EMBL" id="MBB2161791.1"/>
    </source>
</evidence>
<dbReference type="Proteomes" id="UP000589085">
    <property type="component" value="Unassembled WGS sequence"/>
</dbReference>
<keyword evidence="2" id="KW-0520">NAD</keyword>
<sequence>MEREKTIGFVGFGAMASRMARNLRVAGYGAVVYTPSGRGGSDGDCIVGSARQVGEQADIVIVCVPDDRALNAALYGQDGLLGGMRSGGLLINASSNSPEASVALDQAASALDLTALDAPISGSTPEADAGELVILVGGPEEGVRRAQPIFDIIGRLTIHAGPSGSGSKLKLVINGIMAAGMVALAESVTYGLASGLDHATLLEALSAVPVVSPHHKRKLKNVFAGDISSQFPTRLMHKDIGLLLTAAAGHALSVPLMAAAAQLLSLTRRDHADDDYSASLKVAENLAQTHL</sequence>
<dbReference type="InterPro" id="IPR006115">
    <property type="entry name" value="6PGDH_NADP-bd"/>
</dbReference>
<dbReference type="PANTHER" id="PTHR43060">
    <property type="entry name" value="3-HYDROXYISOBUTYRATE DEHYDROGENASE-LIKE 1, MITOCHONDRIAL-RELATED"/>
    <property type="match status" value="1"/>
</dbReference>
<reference evidence="6 7" key="1">
    <citation type="submission" date="2020-04" db="EMBL/GenBank/DDBJ databases">
        <title>Description of novel Gluconacetobacter.</title>
        <authorList>
            <person name="Sombolestani A."/>
        </authorList>
    </citation>
    <scope>NUCLEOTIDE SEQUENCE [LARGE SCALE GENOMIC DNA]</scope>
    <source>
        <strain evidence="6 7">LMG 19747</strain>
    </source>
</reference>
<protein>
    <submittedName>
        <fullName evidence="6">NAD(P)-dependent oxidoreductase</fullName>
    </submittedName>
</protein>
<dbReference type="InterPro" id="IPR036291">
    <property type="entry name" value="NAD(P)-bd_dom_sf"/>
</dbReference>
<dbReference type="InterPro" id="IPR008927">
    <property type="entry name" value="6-PGluconate_DH-like_C_sf"/>
</dbReference>
<dbReference type="InterPro" id="IPR029154">
    <property type="entry name" value="HIBADH-like_NADP-bd"/>
</dbReference>